<protein>
    <recommendedName>
        <fullName evidence="3">MerR family transcriptional regulator</fullName>
    </recommendedName>
</protein>
<keyword evidence="2" id="KW-1185">Reference proteome</keyword>
<evidence type="ECO:0008006" key="3">
    <source>
        <dbReference type="Google" id="ProtNLM"/>
    </source>
</evidence>
<dbReference type="Proteomes" id="UP000001444">
    <property type="component" value="Chromosome"/>
</dbReference>
<evidence type="ECO:0000313" key="1">
    <source>
        <dbReference type="EMBL" id="CBG73484.1"/>
    </source>
</evidence>
<sequence>MFASHDSHSPRPPTGLGLSCIPEEVAPVPDFYTGTQAAQLATRWRRTVSANAAAVTRSAISNWVARGHLKPAGLDEHNRPLFALPDIARAELATRRRALRLVGIGSTTQETSRP</sequence>
<organism evidence="1 2">
    <name type="scientific">Streptomyces scabiei (strain 87.22)</name>
    <dbReference type="NCBI Taxonomy" id="680198"/>
    <lineage>
        <taxon>Bacteria</taxon>
        <taxon>Bacillati</taxon>
        <taxon>Actinomycetota</taxon>
        <taxon>Actinomycetes</taxon>
        <taxon>Kitasatosporales</taxon>
        <taxon>Streptomycetaceae</taxon>
        <taxon>Streptomyces</taxon>
    </lineage>
</organism>
<dbReference type="STRING" id="680198.SCAB_64811"/>
<evidence type="ECO:0000313" key="2">
    <source>
        <dbReference type="Proteomes" id="UP000001444"/>
    </source>
</evidence>
<proteinExistence type="predicted"/>
<accession>C9ZE52</accession>
<name>C9ZE52_STRSW</name>
<dbReference type="KEGG" id="scb:SCAB_64811"/>
<gene>
    <name evidence="1" type="ordered locus">SCAB_64811</name>
</gene>
<dbReference type="eggNOG" id="ENOG5031V9W">
    <property type="taxonomic scope" value="Bacteria"/>
</dbReference>
<reference evidence="1 2" key="1">
    <citation type="journal article" date="2010" name="Mol. Plant Microbe Interact.">
        <title>Streptomyces scabies 87-22 contains a coronafacic acid-like biosynthetic cluster that contributes to plant-microbe interactions.</title>
        <authorList>
            <person name="Bignell D.R."/>
            <person name="Seipke R.F."/>
            <person name="Huguet-Tapia J.C."/>
            <person name="Chambers A.H."/>
            <person name="Parry R.J."/>
            <person name="Loria R."/>
        </authorList>
    </citation>
    <scope>NUCLEOTIDE SEQUENCE [LARGE SCALE GENOMIC DNA]</scope>
    <source>
        <strain evidence="1 2">87.22</strain>
    </source>
</reference>
<dbReference type="AlphaFoldDB" id="C9ZE52"/>
<dbReference type="EMBL" id="FN554889">
    <property type="protein sequence ID" value="CBG73484.1"/>
    <property type="molecule type" value="Genomic_DNA"/>
</dbReference>
<dbReference type="HOGENOM" id="CLU_2119829_0_0_11"/>